<evidence type="ECO:0000256" key="3">
    <source>
        <dbReference type="ARBA" id="ARBA00022989"/>
    </source>
</evidence>
<evidence type="ECO:0000256" key="2">
    <source>
        <dbReference type="ARBA" id="ARBA00022692"/>
    </source>
</evidence>
<feature type="transmembrane region" description="Helical" evidence="5">
    <location>
        <begin position="35"/>
        <end position="54"/>
    </location>
</feature>
<gene>
    <name evidence="7" type="ORF">A2625_07125</name>
</gene>
<dbReference type="InterPro" id="IPR004837">
    <property type="entry name" value="NaCa_Exmemb"/>
</dbReference>
<dbReference type="GO" id="GO:0008273">
    <property type="term" value="F:calcium, potassium:sodium antiporter activity"/>
    <property type="evidence" value="ECO:0007669"/>
    <property type="project" value="TreeGrafter"/>
</dbReference>
<feature type="domain" description="Sodium/calcium exchanger membrane region" evidence="6">
    <location>
        <begin position="183"/>
        <end position="331"/>
    </location>
</feature>
<keyword evidence="4 5" id="KW-0472">Membrane</keyword>
<dbReference type="Pfam" id="PF01699">
    <property type="entry name" value="Na_Ca_ex"/>
    <property type="match status" value="2"/>
</dbReference>
<dbReference type="PANTHER" id="PTHR10846">
    <property type="entry name" value="SODIUM/POTASSIUM/CALCIUM EXCHANGER"/>
    <property type="match status" value="1"/>
</dbReference>
<evidence type="ECO:0000256" key="1">
    <source>
        <dbReference type="ARBA" id="ARBA00004141"/>
    </source>
</evidence>
<dbReference type="GO" id="GO:0006874">
    <property type="term" value="P:intracellular calcium ion homeostasis"/>
    <property type="evidence" value="ECO:0007669"/>
    <property type="project" value="TreeGrafter"/>
</dbReference>
<comment type="subcellular location">
    <subcellularLocation>
        <location evidence="1">Membrane</location>
        <topology evidence="1">Multi-pass membrane protein</topology>
    </subcellularLocation>
</comment>
<dbReference type="PANTHER" id="PTHR10846:SF8">
    <property type="entry name" value="INNER MEMBRANE PROTEIN YRBG"/>
    <property type="match status" value="1"/>
</dbReference>
<comment type="caution">
    <text evidence="7">The sequence shown here is derived from an EMBL/GenBank/DDBJ whole genome shotgun (WGS) entry which is preliminary data.</text>
</comment>
<feature type="transmembrane region" description="Helical" evidence="5">
    <location>
        <begin position="6"/>
        <end position="23"/>
    </location>
</feature>
<dbReference type="AlphaFoldDB" id="A0A1F4Q4N2"/>
<feature type="transmembrane region" description="Helical" evidence="5">
    <location>
        <begin position="246"/>
        <end position="264"/>
    </location>
</feature>
<dbReference type="InterPro" id="IPR044880">
    <property type="entry name" value="NCX_ion-bd_dom_sf"/>
</dbReference>
<evidence type="ECO:0000256" key="4">
    <source>
        <dbReference type="ARBA" id="ARBA00023136"/>
    </source>
</evidence>
<sequence length="336" mass="36547">MLTIWLNFIVCALVILYAGSRLSQYGDIIAEKTGLGRAWIGVVLLASITSLPELANNISSIVYVNSPDLALGDLFGSCLFNILILAFLDLIYGPGPILRGADQGHILSAGLSMILLGTAAIGIAVSSRLVMPSIFNVGAFSLLIAAIYLIGQRMIFRFEKRKQAEFLKERTLKYEKVPFRDALLRFTLFALVVVAAGWWLAEIGAQISAATAWSKTFVGSIFLAAATSLPEIVVSAFALRLGAIDMAVGNLFGSNVFNIFIIFIDDLFYRPGAILASVSQNHIYTALFAIVLTCIAVVGLIFRSEKKVFRGLSWDSIAIILVYLMSVYILFQINGL</sequence>
<feature type="transmembrane region" description="Helical" evidence="5">
    <location>
        <begin position="221"/>
        <end position="239"/>
    </location>
</feature>
<feature type="transmembrane region" description="Helical" evidence="5">
    <location>
        <begin position="284"/>
        <end position="302"/>
    </location>
</feature>
<dbReference type="GO" id="GO:0005886">
    <property type="term" value="C:plasma membrane"/>
    <property type="evidence" value="ECO:0007669"/>
    <property type="project" value="TreeGrafter"/>
</dbReference>
<accession>A0A1F4Q4N2</accession>
<name>A0A1F4Q4N2_UNCSA</name>
<dbReference type="Proteomes" id="UP000178724">
    <property type="component" value="Unassembled WGS sequence"/>
</dbReference>
<feature type="domain" description="Sodium/calcium exchanger membrane region" evidence="6">
    <location>
        <begin position="5"/>
        <end position="149"/>
    </location>
</feature>
<protein>
    <recommendedName>
        <fullName evidence="6">Sodium/calcium exchanger membrane region domain-containing protein</fullName>
    </recommendedName>
</protein>
<organism evidence="7 8">
    <name type="scientific">candidate division WOR-1 bacterium RIFCSPHIGHO2_01_FULL_53_15</name>
    <dbReference type="NCBI Taxonomy" id="1802564"/>
    <lineage>
        <taxon>Bacteria</taxon>
        <taxon>Bacillati</taxon>
        <taxon>Saganbacteria</taxon>
    </lineage>
</organism>
<keyword evidence="3 5" id="KW-1133">Transmembrane helix</keyword>
<evidence type="ECO:0000313" key="7">
    <source>
        <dbReference type="EMBL" id="OGB90796.1"/>
    </source>
</evidence>
<feature type="transmembrane region" description="Helical" evidence="5">
    <location>
        <begin position="130"/>
        <end position="151"/>
    </location>
</feature>
<reference evidence="7 8" key="1">
    <citation type="journal article" date="2016" name="Nat. Commun.">
        <title>Thousands of microbial genomes shed light on interconnected biogeochemical processes in an aquifer system.</title>
        <authorList>
            <person name="Anantharaman K."/>
            <person name="Brown C.T."/>
            <person name="Hug L.A."/>
            <person name="Sharon I."/>
            <person name="Castelle C.J."/>
            <person name="Probst A.J."/>
            <person name="Thomas B.C."/>
            <person name="Singh A."/>
            <person name="Wilkins M.J."/>
            <person name="Karaoz U."/>
            <person name="Brodie E.L."/>
            <person name="Williams K.H."/>
            <person name="Hubbard S.S."/>
            <person name="Banfield J.F."/>
        </authorList>
    </citation>
    <scope>NUCLEOTIDE SEQUENCE [LARGE SCALE GENOMIC DNA]</scope>
</reference>
<evidence type="ECO:0000256" key="5">
    <source>
        <dbReference type="SAM" id="Phobius"/>
    </source>
</evidence>
<evidence type="ECO:0000313" key="8">
    <source>
        <dbReference type="Proteomes" id="UP000178724"/>
    </source>
</evidence>
<feature type="transmembrane region" description="Helical" evidence="5">
    <location>
        <begin position="182"/>
        <end position="201"/>
    </location>
</feature>
<dbReference type="GO" id="GO:0005262">
    <property type="term" value="F:calcium channel activity"/>
    <property type="evidence" value="ECO:0007669"/>
    <property type="project" value="TreeGrafter"/>
</dbReference>
<dbReference type="Gene3D" id="1.20.1420.30">
    <property type="entry name" value="NCX, central ion-binding region"/>
    <property type="match status" value="1"/>
</dbReference>
<feature type="transmembrane region" description="Helical" evidence="5">
    <location>
        <begin position="314"/>
        <end position="333"/>
    </location>
</feature>
<feature type="transmembrane region" description="Helical" evidence="5">
    <location>
        <begin position="74"/>
        <end position="92"/>
    </location>
</feature>
<feature type="transmembrane region" description="Helical" evidence="5">
    <location>
        <begin position="104"/>
        <end position="124"/>
    </location>
</feature>
<dbReference type="EMBL" id="METM01000004">
    <property type="protein sequence ID" value="OGB90796.1"/>
    <property type="molecule type" value="Genomic_DNA"/>
</dbReference>
<proteinExistence type="predicted"/>
<keyword evidence="2 5" id="KW-0812">Transmembrane</keyword>
<evidence type="ECO:0000259" key="6">
    <source>
        <dbReference type="Pfam" id="PF01699"/>
    </source>
</evidence>
<dbReference type="InterPro" id="IPR004481">
    <property type="entry name" value="K/Na/Ca-exchanger"/>
</dbReference>